<organism evidence="2 3">
    <name type="scientific">Aspergillus sclerotioniger CBS 115572</name>
    <dbReference type="NCBI Taxonomy" id="1450535"/>
    <lineage>
        <taxon>Eukaryota</taxon>
        <taxon>Fungi</taxon>
        <taxon>Dikarya</taxon>
        <taxon>Ascomycota</taxon>
        <taxon>Pezizomycotina</taxon>
        <taxon>Eurotiomycetes</taxon>
        <taxon>Eurotiomycetidae</taxon>
        <taxon>Eurotiales</taxon>
        <taxon>Aspergillaceae</taxon>
        <taxon>Aspergillus</taxon>
        <taxon>Aspergillus subgen. Circumdati</taxon>
    </lineage>
</organism>
<evidence type="ECO:0000313" key="3">
    <source>
        <dbReference type="Proteomes" id="UP000246702"/>
    </source>
</evidence>
<comment type="caution">
    <text evidence="2">The sequence shown here is derived from an EMBL/GenBank/DDBJ whole genome shotgun (WGS) entry which is preliminary data.</text>
</comment>
<proteinExistence type="predicted"/>
<feature type="compositionally biased region" description="Basic and acidic residues" evidence="1">
    <location>
        <begin position="16"/>
        <end position="37"/>
    </location>
</feature>
<name>A0A317X8C1_9EURO</name>
<protein>
    <submittedName>
        <fullName evidence="2">Uncharacterized protein</fullName>
    </submittedName>
</protein>
<feature type="region of interest" description="Disordered" evidence="1">
    <location>
        <begin position="84"/>
        <end position="110"/>
    </location>
</feature>
<gene>
    <name evidence="2" type="ORF">BO94DRAFT_286268</name>
</gene>
<feature type="compositionally biased region" description="Gly residues" evidence="1">
    <location>
        <begin position="42"/>
        <end position="56"/>
    </location>
</feature>
<dbReference type="EMBL" id="MSFK01000004">
    <property type="protein sequence ID" value="PWY94854.1"/>
    <property type="molecule type" value="Genomic_DNA"/>
</dbReference>
<keyword evidence="3" id="KW-1185">Reference proteome</keyword>
<dbReference type="GeneID" id="37108818"/>
<dbReference type="Proteomes" id="UP000246702">
    <property type="component" value="Unassembled WGS sequence"/>
</dbReference>
<dbReference type="AlphaFoldDB" id="A0A317X8C1"/>
<accession>A0A317X8C1</accession>
<reference evidence="2 3" key="1">
    <citation type="submission" date="2016-12" db="EMBL/GenBank/DDBJ databases">
        <title>The genomes of Aspergillus section Nigri reveals drivers in fungal speciation.</title>
        <authorList>
            <consortium name="DOE Joint Genome Institute"/>
            <person name="Vesth T.C."/>
            <person name="Nybo J."/>
            <person name="Theobald S."/>
            <person name="Brandl J."/>
            <person name="Frisvad J.C."/>
            <person name="Nielsen K.F."/>
            <person name="Lyhne E.K."/>
            <person name="Kogle M.E."/>
            <person name="Kuo A."/>
            <person name="Riley R."/>
            <person name="Clum A."/>
            <person name="Nolan M."/>
            <person name="Lipzen A."/>
            <person name="Salamov A."/>
            <person name="Henrissat B."/>
            <person name="Wiebenga A."/>
            <person name="De Vries R.P."/>
            <person name="Grigoriev I.V."/>
            <person name="Mortensen U.H."/>
            <person name="Andersen M.R."/>
            <person name="Baker S.E."/>
        </authorList>
    </citation>
    <scope>NUCLEOTIDE SEQUENCE [LARGE SCALE GENOMIC DNA]</scope>
    <source>
        <strain evidence="2 3">CBS 115572</strain>
    </source>
</reference>
<feature type="region of interest" description="Disordered" evidence="1">
    <location>
        <begin position="1"/>
        <end position="62"/>
    </location>
</feature>
<sequence length="110" mass="11756">MQLSEARGYVEAPEGGSERGGGREGGEGGEERFEQRTRKGVALGGGNGHSNGGGGGGRRRRCRWDLTGRGFRVSKQVDWKRRGPLAAWGRRSAQLEAGDLDSPGRRAASF</sequence>
<evidence type="ECO:0000313" key="2">
    <source>
        <dbReference type="EMBL" id="PWY94854.1"/>
    </source>
</evidence>
<dbReference type="RefSeq" id="XP_025471615.1">
    <property type="nucleotide sequence ID" value="XM_025606675.1"/>
</dbReference>
<evidence type="ECO:0000256" key="1">
    <source>
        <dbReference type="SAM" id="MobiDB-lite"/>
    </source>
</evidence>